<feature type="coiled-coil region" evidence="1">
    <location>
        <begin position="277"/>
        <end position="304"/>
    </location>
</feature>
<organism evidence="2 3">
    <name type="scientific">Pristionchus fissidentatus</name>
    <dbReference type="NCBI Taxonomy" id="1538716"/>
    <lineage>
        <taxon>Eukaryota</taxon>
        <taxon>Metazoa</taxon>
        <taxon>Ecdysozoa</taxon>
        <taxon>Nematoda</taxon>
        <taxon>Chromadorea</taxon>
        <taxon>Rhabditida</taxon>
        <taxon>Rhabditina</taxon>
        <taxon>Diplogasteromorpha</taxon>
        <taxon>Diplogasteroidea</taxon>
        <taxon>Neodiplogasteridae</taxon>
        <taxon>Pristionchus</taxon>
    </lineage>
</organism>
<evidence type="ECO:0000313" key="3">
    <source>
        <dbReference type="Proteomes" id="UP001432322"/>
    </source>
</evidence>
<evidence type="ECO:0008006" key="4">
    <source>
        <dbReference type="Google" id="ProtNLM"/>
    </source>
</evidence>
<protein>
    <recommendedName>
        <fullName evidence="4">F-box domain-containing protein</fullName>
    </recommendedName>
</protein>
<keyword evidence="1" id="KW-0175">Coiled coil</keyword>
<evidence type="ECO:0000256" key="1">
    <source>
        <dbReference type="SAM" id="Coils"/>
    </source>
</evidence>
<dbReference type="AlphaFoldDB" id="A0AAV5W5P4"/>
<dbReference type="EMBL" id="BTSY01000004">
    <property type="protein sequence ID" value="GMT25179.1"/>
    <property type="molecule type" value="Genomic_DNA"/>
</dbReference>
<proteinExistence type="predicted"/>
<comment type="caution">
    <text evidence="2">The sequence shown here is derived from an EMBL/GenBank/DDBJ whole genome shotgun (WGS) entry which is preliminary data.</text>
</comment>
<name>A0AAV5W5P4_9BILA</name>
<keyword evidence="3" id="KW-1185">Reference proteome</keyword>
<gene>
    <name evidence="2" type="ORF">PFISCL1PPCAC_16476</name>
</gene>
<accession>A0AAV5W5P4</accession>
<reference evidence="2" key="1">
    <citation type="submission" date="2023-10" db="EMBL/GenBank/DDBJ databases">
        <title>Genome assembly of Pristionchus species.</title>
        <authorList>
            <person name="Yoshida K."/>
            <person name="Sommer R.J."/>
        </authorList>
    </citation>
    <scope>NUCLEOTIDE SEQUENCE</scope>
    <source>
        <strain evidence="2">RS5133</strain>
    </source>
</reference>
<dbReference type="Proteomes" id="UP001432322">
    <property type="component" value="Unassembled WGS sequence"/>
</dbReference>
<evidence type="ECO:0000313" key="2">
    <source>
        <dbReference type="EMBL" id="GMT25179.1"/>
    </source>
</evidence>
<sequence>MTTDEQTSPCNNAKFDMDSLPPELALKVISYIGIADRRMLRSFSSMDDLMSQSHFNFTSHGVSAIDIRQIDYNEFPISYIEELLEGIVFERLYMDLGREEYSKNVFSFIKKHETKEFVLKMDGLIIEKEELLSLAPMKRLVYGGTSYASPTIDDGELLAVANRRHTFLDAAVADLRSPQTIFDVFKSVADYDKSQCLIFEVSFSALNQFMEHIGYRKASYDYAFNDRFINQRPRGQRVTIEHDEFLDGHWTGEFELTYRGGSLFTRKNNANWIIAVHNSLVDRNEELNDLLKSLKEREGESEDEYDEYDGPADGWMGEYYERSAGVIDPEYDW</sequence>